<dbReference type="OrthoDB" id="9813953at2"/>
<dbReference type="PANTHER" id="PTHR43228:SF1">
    <property type="entry name" value="TWO-COMPONENT RESPONSE REGULATOR ARR22"/>
    <property type="match status" value="1"/>
</dbReference>
<dbReference type="InterPro" id="IPR011006">
    <property type="entry name" value="CheY-like_superfamily"/>
</dbReference>
<dbReference type="EMBL" id="CP036272">
    <property type="protein sequence ID" value="QDT57795.1"/>
    <property type="molecule type" value="Genomic_DNA"/>
</dbReference>
<dbReference type="InterPro" id="IPR052048">
    <property type="entry name" value="ST_Response_Regulator"/>
</dbReference>
<dbReference type="GO" id="GO:0000160">
    <property type="term" value="P:phosphorelay signal transduction system"/>
    <property type="evidence" value="ECO:0007669"/>
    <property type="project" value="InterPro"/>
</dbReference>
<evidence type="ECO:0000313" key="3">
    <source>
        <dbReference type="EMBL" id="QDT57795.1"/>
    </source>
</evidence>
<dbReference type="InterPro" id="IPR001789">
    <property type="entry name" value="Sig_transdc_resp-reg_receiver"/>
</dbReference>
<dbReference type="Gene3D" id="3.40.50.2300">
    <property type="match status" value="1"/>
</dbReference>
<organism evidence="3 4">
    <name type="scientific">Stieleria bergensis</name>
    <dbReference type="NCBI Taxonomy" id="2528025"/>
    <lineage>
        <taxon>Bacteria</taxon>
        <taxon>Pseudomonadati</taxon>
        <taxon>Planctomycetota</taxon>
        <taxon>Planctomycetia</taxon>
        <taxon>Pirellulales</taxon>
        <taxon>Pirellulaceae</taxon>
        <taxon>Stieleria</taxon>
    </lineage>
</organism>
<dbReference type="AlphaFoldDB" id="A0A517SNU1"/>
<dbReference type="PANTHER" id="PTHR43228">
    <property type="entry name" value="TWO-COMPONENT RESPONSE REGULATOR"/>
    <property type="match status" value="1"/>
</dbReference>
<dbReference type="SUPFAM" id="SSF52172">
    <property type="entry name" value="CheY-like"/>
    <property type="match status" value="1"/>
</dbReference>
<gene>
    <name evidence="3" type="ORF">SV7mr_02800</name>
</gene>
<keyword evidence="1" id="KW-0597">Phosphoprotein</keyword>
<protein>
    <recommendedName>
        <fullName evidence="2">Response regulatory domain-containing protein</fullName>
    </recommendedName>
</protein>
<evidence type="ECO:0000259" key="2">
    <source>
        <dbReference type="PROSITE" id="PS50110"/>
    </source>
</evidence>
<dbReference type="PROSITE" id="PS50110">
    <property type="entry name" value="RESPONSE_REGULATORY"/>
    <property type="match status" value="1"/>
</dbReference>
<keyword evidence="4" id="KW-1185">Reference proteome</keyword>
<evidence type="ECO:0000313" key="4">
    <source>
        <dbReference type="Proteomes" id="UP000315003"/>
    </source>
</evidence>
<feature type="domain" description="Response regulatory" evidence="2">
    <location>
        <begin position="2"/>
        <end position="119"/>
    </location>
</feature>
<evidence type="ECO:0000256" key="1">
    <source>
        <dbReference type="PROSITE-ProRule" id="PRU00169"/>
    </source>
</evidence>
<dbReference type="RefSeq" id="WP_145268497.1">
    <property type="nucleotide sequence ID" value="NZ_CP036272.1"/>
</dbReference>
<sequence length="120" mass="13226">MKILIVDDSKAMRLLVCRALKQLSIGDYETVEASDGVEGLEKIASEEPNLVLSDWNMPNMNGIEMLREVRKTNSDLKFGFITSDSSPATQQTASEAGANFVVTKPFTPESLQRCIEPCLT</sequence>
<feature type="modified residue" description="4-aspartylphosphate" evidence="1">
    <location>
        <position position="54"/>
    </location>
</feature>
<reference evidence="3 4" key="1">
    <citation type="submission" date="2019-02" db="EMBL/GenBank/DDBJ databases">
        <title>Deep-cultivation of Planctomycetes and their phenomic and genomic characterization uncovers novel biology.</title>
        <authorList>
            <person name="Wiegand S."/>
            <person name="Jogler M."/>
            <person name="Boedeker C."/>
            <person name="Pinto D."/>
            <person name="Vollmers J."/>
            <person name="Rivas-Marin E."/>
            <person name="Kohn T."/>
            <person name="Peeters S.H."/>
            <person name="Heuer A."/>
            <person name="Rast P."/>
            <person name="Oberbeckmann S."/>
            <person name="Bunk B."/>
            <person name="Jeske O."/>
            <person name="Meyerdierks A."/>
            <person name="Storesund J.E."/>
            <person name="Kallscheuer N."/>
            <person name="Luecker S."/>
            <person name="Lage O.M."/>
            <person name="Pohl T."/>
            <person name="Merkel B.J."/>
            <person name="Hornburger P."/>
            <person name="Mueller R.-W."/>
            <person name="Bruemmer F."/>
            <person name="Labrenz M."/>
            <person name="Spormann A.M."/>
            <person name="Op den Camp H."/>
            <person name="Overmann J."/>
            <person name="Amann R."/>
            <person name="Jetten M.S.M."/>
            <person name="Mascher T."/>
            <person name="Medema M.H."/>
            <person name="Devos D.P."/>
            <person name="Kaster A.-K."/>
            <person name="Ovreas L."/>
            <person name="Rohde M."/>
            <person name="Galperin M.Y."/>
            <person name="Jogler C."/>
        </authorList>
    </citation>
    <scope>NUCLEOTIDE SEQUENCE [LARGE SCALE GENOMIC DNA]</scope>
    <source>
        <strain evidence="3 4">SV_7m_r</strain>
    </source>
</reference>
<accession>A0A517SNU1</accession>
<proteinExistence type="predicted"/>
<dbReference type="Pfam" id="PF00072">
    <property type="entry name" value="Response_reg"/>
    <property type="match status" value="1"/>
</dbReference>
<dbReference type="Proteomes" id="UP000315003">
    <property type="component" value="Chromosome"/>
</dbReference>
<dbReference type="SMART" id="SM00448">
    <property type="entry name" value="REC"/>
    <property type="match status" value="1"/>
</dbReference>
<name>A0A517SNU1_9BACT</name>